<organism evidence="2 3">
    <name type="scientific">Hymenobacter rubripertinctus</name>
    <dbReference type="NCBI Taxonomy" id="2029981"/>
    <lineage>
        <taxon>Bacteria</taxon>
        <taxon>Pseudomonadati</taxon>
        <taxon>Bacteroidota</taxon>
        <taxon>Cytophagia</taxon>
        <taxon>Cytophagales</taxon>
        <taxon>Hymenobacteraceae</taxon>
        <taxon>Hymenobacter</taxon>
    </lineage>
</organism>
<feature type="domain" description="Bacterial bifunctional deaminase-reductase C-terminal" evidence="1">
    <location>
        <begin position="89"/>
        <end position="252"/>
    </location>
</feature>
<evidence type="ECO:0000313" key="3">
    <source>
        <dbReference type="Proteomes" id="UP000284250"/>
    </source>
</evidence>
<reference evidence="2 3" key="1">
    <citation type="submission" date="2019-01" db="EMBL/GenBank/DDBJ databases">
        <title>Hymenobacter humicola sp. nov., isolated from soils in Antarctica.</title>
        <authorList>
            <person name="Sedlacek I."/>
            <person name="Holochova P."/>
            <person name="Kralova S."/>
            <person name="Pantucek R."/>
            <person name="Stankova E."/>
            <person name="Vrbovska V."/>
            <person name="Kristofova L."/>
            <person name="Svec P."/>
            <person name="Busse H.-J."/>
        </authorList>
    </citation>
    <scope>NUCLEOTIDE SEQUENCE [LARGE SCALE GENOMIC DNA]</scope>
    <source>
        <strain evidence="2 3">CCM 8852</strain>
    </source>
</reference>
<proteinExistence type="predicted"/>
<dbReference type="PANTHER" id="PTHR38011:SF11">
    <property type="entry name" value="2,5-DIAMINO-6-RIBOSYLAMINO-4(3H)-PYRIMIDINONE 5'-PHOSPHATE REDUCTASE"/>
    <property type="match status" value="1"/>
</dbReference>
<dbReference type="GO" id="GO:0008703">
    <property type="term" value="F:5-amino-6-(5-phosphoribosylamino)uracil reductase activity"/>
    <property type="evidence" value="ECO:0007669"/>
    <property type="project" value="InterPro"/>
</dbReference>
<sequence>MPGPVPVFGFKPLTCADMKRKIVYFAAALPPSWSASYRLLRWLIRVLPLGFRSPPALAFVPVTVAGPWPEYRSLLCCSLPTTNSPPPMRKVVLYIATSLDGYIASPDGSVEWLPTPPPGEDYGYADFLANADATLLGRATYEQVVESGEWPYPSFTNYVFSRQPPRQLPHESVRFISTDPAAFVRELREQPGRTIWLIGGSTLASPLLTAGLVDELMLFVVPRLLGAGIPLWRHQDHAQPLHLLRTQTWPDGMTLLHYQLPPETVA</sequence>
<dbReference type="OrthoDB" id="195113at2"/>
<dbReference type="InterPro" id="IPR050765">
    <property type="entry name" value="Riboflavin_Biosynth_HTPR"/>
</dbReference>
<dbReference type="GO" id="GO:0009231">
    <property type="term" value="P:riboflavin biosynthetic process"/>
    <property type="evidence" value="ECO:0007669"/>
    <property type="project" value="InterPro"/>
</dbReference>
<comment type="caution">
    <text evidence="2">The sequence shown here is derived from an EMBL/GenBank/DDBJ whole genome shotgun (WGS) entry which is preliminary data.</text>
</comment>
<evidence type="ECO:0000313" key="2">
    <source>
        <dbReference type="EMBL" id="RIY12352.1"/>
    </source>
</evidence>
<dbReference type="InterPro" id="IPR002734">
    <property type="entry name" value="RibDG_C"/>
</dbReference>
<dbReference type="Pfam" id="PF01872">
    <property type="entry name" value="RibD_C"/>
    <property type="match status" value="1"/>
</dbReference>
<name>A0A418R4K4_9BACT</name>
<dbReference type="PANTHER" id="PTHR38011">
    <property type="entry name" value="DIHYDROFOLATE REDUCTASE FAMILY PROTEIN (AFU_ORTHOLOGUE AFUA_8G06820)"/>
    <property type="match status" value="1"/>
</dbReference>
<protein>
    <submittedName>
        <fullName evidence="2">Dihydrofolate reductase</fullName>
    </submittedName>
</protein>
<dbReference type="SUPFAM" id="SSF53597">
    <property type="entry name" value="Dihydrofolate reductase-like"/>
    <property type="match status" value="1"/>
</dbReference>
<dbReference type="InterPro" id="IPR024072">
    <property type="entry name" value="DHFR-like_dom_sf"/>
</dbReference>
<dbReference type="Proteomes" id="UP000284250">
    <property type="component" value="Unassembled WGS sequence"/>
</dbReference>
<gene>
    <name evidence="2" type="ORF">D0T11_04890</name>
</gene>
<evidence type="ECO:0000259" key="1">
    <source>
        <dbReference type="Pfam" id="PF01872"/>
    </source>
</evidence>
<dbReference type="AlphaFoldDB" id="A0A418R4K4"/>
<keyword evidence="3" id="KW-1185">Reference proteome</keyword>
<accession>A0A418R4K4</accession>
<dbReference type="Gene3D" id="3.40.430.10">
    <property type="entry name" value="Dihydrofolate Reductase, subunit A"/>
    <property type="match status" value="1"/>
</dbReference>
<dbReference type="EMBL" id="QYCN01000005">
    <property type="protein sequence ID" value="RIY12352.1"/>
    <property type="molecule type" value="Genomic_DNA"/>
</dbReference>